<keyword evidence="4" id="KW-0732">Signal</keyword>
<name>A0A4U1CD73_9SPHI</name>
<dbReference type="InterPro" id="IPR037066">
    <property type="entry name" value="Plug_dom_sf"/>
</dbReference>
<dbReference type="PANTHER" id="PTHR40980:SF4">
    <property type="entry name" value="TONB-DEPENDENT RECEPTOR-LIKE BETA-BARREL DOMAIN-CONTAINING PROTEIN"/>
    <property type="match status" value="1"/>
</dbReference>
<reference evidence="7 8" key="1">
    <citation type="submission" date="2019-04" db="EMBL/GenBank/DDBJ databases">
        <title>Pedobacter sp. AR-2-6 sp. nov., isolated from Arctic soil.</title>
        <authorList>
            <person name="Dahal R.H."/>
            <person name="Kim D.-U."/>
        </authorList>
    </citation>
    <scope>NUCLEOTIDE SEQUENCE [LARGE SCALE GENOMIC DNA]</scope>
    <source>
        <strain evidence="7 8">AR-2-6</strain>
    </source>
</reference>
<evidence type="ECO:0000256" key="4">
    <source>
        <dbReference type="SAM" id="SignalP"/>
    </source>
</evidence>
<evidence type="ECO:0000256" key="1">
    <source>
        <dbReference type="ARBA" id="ARBA00004442"/>
    </source>
</evidence>
<evidence type="ECO:0000259" key="5">
    <source>
        <dbReference type="Pfam" id="PF07715"/>
    </source>
</evidence>
<evidence type="ECO:0000313" key="7">
    <source>
        <dbReference type="EMBL" id="TKC01924.1"/>
    </source>
</evidence>
<feature type="signal peptide" evidence="4">
    <location>
        <begin position="1"/>
        <end position="34"/>
    </location>
</feature>
<dbReference type="AlphaFoldDB" id="A0A4U1CD73"/>
<keyword evidence="2" id="KW-0472">Membrane</keyword>
<comment type="caution">
    <text evidence="7">The sequence shown here is derived from an EMBL/GenBank/DDBJ whole genome shotgun (WGS) entry which is preliminary data.</text>
</comment>
<evidence type="ECO:0000313" key="8">
    <source>
        <dbReference type="Proteomes" id="UP000310477"/>
    </source>
</evidence>
<dbReference type="Pfam" id="PF14905">
    <property type="entry name" value="OMP_b-brl_3"/>
    <property type="match status" value="1"/>
</dbReference>
<dbReference type="InterPro" id="IPR041700">
    <property type="entry name" value="OMP_b-brl_3"/>
</dbReference>
<dbReference type="Gene3D" id="2.170.130.10">
    <property type="entry name" value="TonB-dependent receptor, plug domain"/>
    <property type="match status" value="1"/>
</dbReference>
<dbReference type="Pfam" id="PF07715">
    <property type="entry name" value="Plug"/>
    <property type="match status" value="1"/>
</dbReference>
<evidence type="ECO:0000256" key="3">
    <source>
        <dbReference type="ARBA" id="ARBA00023237"/>
    </source>
</evidence>
<dbReference type="InterPro" id="IPR012910">
    <property type="entry name" value="Plug_dom"/>
</dbReference>
<comment type="subcellular location">
    <subcellularLocation>
        <location evidence="1">Cell outer membrane</location>
    </subcellularLocation>
</comment>
<organism evidence="7 8">
    <name type="scientific">Pedobacter cryotolerans</name>
    <dbReference type="NCBI Taxonomy" id="2571270"/>
    <lineage>
        <taxon>Bacteria</taxon>
        <taxon>Pseudomonadati</taxon>
        <taxon>Bacteroidota</taxon>
        <taxon>Sphingobacteriia</taxon>
        <taxon>Sphingobacteriales</taxon>
        <taxon>Sphingobacteriaceae</taxon>
        <taxon>Pedobacter</taxon>
    </lineage>
</organism>
<protein>
    <submittedName>
        <fullName evidence="7">Uncharacterized protein</fullName>
    </submittedName>
</protein>
<feature type="domain" description="TonB-dependent receptor plug" evidence="5">
    <location>
        <begin position="69"/>
        <end position="153"/>
    </location>
</feature>
<dbReference type="InterPro" id="IPR036942">
    <property type="entry name" value="Beta-barrel_TonB_sf"/>
</dbReference>
<dbReference type="Proteomes" id="UP000310477">
    <property type="component" value="Unassembled WGS sequence"/>
</dbReference>
<gene>
    <name evidence="7" type="ORF">FA045_06670</name>
</gene>
<feature type="domain" description="Outer membrane protein beta-barrel" evidence="6">
    <location>
        <begin position="307"/>
        <end position="703"/>
    </location>
</feature>
<dbReference type="SUPFAM" id="SSF56935">
    <property type="entry name" value="Porins"/>
    <property type="match status" value="1"/>
</dbReference>
<dbReference type="GO" id="GO:0009279">
    <property type="term" value="C:cell outer membrane"/>
    <property type="evidence" value="ECO:0007669"/>
    <property type="project" value="UniProtKB-SubCell"/>
</dbReference>
<feature type="chain" id="PRO_5020512738" evidence="4">
    <location>
        <begin position="35"/>
        <end position="729"/>
    </location>
</feature>
<dbReference type="EMBL" id="SWBO01000003">
    <property type="protein sequence ID" value="TKC01924.1"/>
    <property type="molecule type" value="Genomic_DNA"/>
</dbReference>
<evidence type="ECO:0000256" key="2">
    <source>
        <dbReference type="ARBA" id="ARBA00023136"/>
    </source>
</evidence>
<sequence>MHVADTQYFVSKLNNMKKLSLLLTLSIVSLTIKAQVKDTLKTTTLNQVVVSTSQPQITVKTDKVVMNVGQMTSAVGLNALELLRQAPGVTVDGQDNVKISGKTGIQVLVDGRMQTLNNEQLVSLLKSTNAANIKSLEIITNPSAKYDAAGNAGIINIVLKKSDQKGASGSATVGYQQMKNYRQNSAINLNYRDGKLLTYLNANFDNSLQNTTVASNRIIPNTTFAQNGIEKQGYSNPGVRTGAEYSINEQHKIGALFNFQRIWDDFPSSATTLINSNATADVLSTNTTANLTENRLAFNLNYQYTSKNKTTLTVDADQLNYTSNLNNSVVNKFKNSANGTNFSNATNTQIGLSSIKADLNLIFKNINVETGAKFSASKTKNILNALQNNSQGVALSQFNDFSYNENTYASYLSLSKTFGKWSFQTGLRAEITAMSSASVAALTQEKLPDTTYLNLFPSTFLRYAFNQKQSIGFAYNRRITRPSFQDQNPYQYRTDFYYASEGNPSLLPQFTQSLTLDYTFNGQTQIKLNYNKTTDLIETISTQLNDQTLTLPVNAGIRSFINISISSPATLTKFWNIYYTAEPYYQFYKADLSKYSGLTQINNGDFGFNAFISNNFNLSKTLKASLSSWFNYASRSSIYATKPISSVDFSLRKQLLENKLSLSFAYRDIFNTQRWQQNILLGNVNQTSLRKWESSGAYVSVNYNFGNGKIKSAKEKTKTDEQLRIKQRN</sequence>
<proteinExistence type="predicted"/>
<accession>A0A4U1CD73</accession>
<dbReference type="PANTHER" id="PTHR40980">
    <property type="entry name" value="PLUG DOMAIN-CONTAINING PROTEIN"/>
    <property type="match status" value="1"/>
</dbReference>
<keyword evidence="3" id="KW-0998">Cell outer membrane</keyword>
<dbReference type="Gene3D" id="2.40.170.20">
    <property type="entry name" value="TonB-dependent receptor, beta-barrel domain"/>
    <property type="match status" value="1"/>
</dbReference>
<keyword evidence="8" id="KW-1185">Reference proteome</keyword>
<dbReference type="OrthoDB" id="905812at2"/>
<evidence type="ECO:0000259" key="6">
    <source>
        <dbReference type="Pfam" id="PF14905"/>
    </source>
</evidence>